<keyword evidence="4" id="KW-0411">Iron-sulfur</keyword>
<dbReference type="PANTHER" id="PTHR21496:SF1">
    <property type="entry name" value="RIESKE DOMAIN-CONTAINING PROTEIN"/>
    <property type="match status" value="1"/>
</dbReference>
<accession>A0A2V2V6J8</accession>
<dbReference type="AlphaFoldDB" id="A0A2V2V6J8"/>
<organism evidence="6 7">
    <name type="scientific">Trypanosoma cruzi</name>
    <dbReference type="NCBI Taxonomy" id="5693"/>
    <lineage>
        <taxon>Eukaryota</taxon>
        <taxon>Discoba</taxon>
        <taxon>Euglenozoa</taxon>
        <taxon>Kinetoplastea</taxon>
        <taxon>Metakinetoplastina</taxon>
        <taxon>Trypanosomatida</taxon>
        <taxon>Trypanosomatidae</taxon>
        <taxon>Trypanosoma</taxon>
        <taxon>Schizotrypanum</taxon>
    </lineage>
</organism>
<dbReference type="VEuPathDB" id="TriTrypDB:TcG_03200"/>
<sequence>MVRKNMYDGWSYERLRQQRNRAHFLLEDPYRFVTVLLHNGKLYAIDSPCYHASGPLGEGELMDLEDSHTATSVACLRCPWHNILVAIDTGEIVEVHPDTSAVRGKDDGRREFAAPSYPLRPHWEASAGCVRLSRGSVVQRTHKVSLDESNGIMTIEIEDEATMRRHPLPSDAAAGILESGALTMQIFDIKSKGMS</sequence>
<dbReference type="InterPro" id="IPR036922">
    <property type="entry name" value="Rieske_2Fe-2S_sf"/>
</dbReference>
<dbReference type="GO" id="GO:0051537">
    <property type="term" value="F:2 iron, 2 sulfur cluster binding"/>
    <property type="evidence" value="ECO:0007669"/>
    <property type="project" value="UniProtKB-KW"/>
</dbReference>
<dbReference type="VEuPathDB" id="TriTrypDB:TcCLB.506275.30"/>
<dbReference type="PROSITE" id="PS51296">
    <property type="entry name" value="RIESKE"/>
    <property type="match status" value="1"/>
</dbReference>
<dbReference type="Pfam" id="PF22543">
    <property type="entry name" value="Rieske_4"/>
    <property type="match status" value="1"/>
</dbReference>
<evidence type="ECO:0000313" key="6">
    <source>
        <dbReference type="EMBL" id="PWU92010.1"/>
    </source>
</evidence>
<comment type="caution">
    <text evidence="6">The sequence shown here is derived from an EMBL/GenBank/DDBJ whole genome shotgun (WGS) entry which is preliminary data.</text>
</comment>
<dbReference type="InterPro" id="IPR017941">
    <property type="entry name" value="Rieske_2Fe-2S"/>
</dbReference>
<feature type="domain" description="Rieske" evidence="5">
    <location>
        <begin position="7"/>
        <end position="103"/>
    </location>
</feature>
<dbReference type="Gene3D" id="2.102.10.10">
    <property type="entry name" value="Rieske [2Fe-2S] iron-sulphur domain"/>
    <property type="match status" value="1"/>
</dbReference>
<dbReference type="VEuPathDB" id="TriTrypDB:BCY84_11777"/>
<evidence type="ECO:0000256" key="4">
    <source>
        <dbReference type="ARBA" id="ARBA00023014"/>
    </source>
</evidence>
<evidence type="ECO:0000313" key="7">
    <source>
        <dbReference type="Proteomes" id="UP000246121"/>
    </source>
</evidence>
<evidence type="ECO:0000259" key="5">
    <source>
        <dbReference type="PROSITE" id="PS51296"/>
    </source>
</evidence>
<name>A0A2V2V6J8_TRYCR</name>
<dbReference type="OrthoDB" id="426882at2759"/>
<dbReference type="CDD" id="cd03467">
    <property type="entry name" value="Rieske"/>
    <property type="match status" value="1"/>
</dbReference>
<dbReference type="PANTHER" id="PTHR21496">
    <property type="entry name" value="FERREDOXIN-RELATED"/>
    <property type="match status" value="1"/>
</dbReference>
<dbReference type="GO" id="GO:0046872">
    <property type="term" value="F:metal ion binding"/>
    <property type="evidence" value="ECO:0007669"/>
    <property type="project" value="UniProtKB-KW"/>
</dbReference>
<dbReference type="VEuPathDB" id="TriTrypDB:C3747_315g12"/>
<protein>
    <recommendedName>
        <fullName evidence="5">Rieske domain-containing protein</fullName>
    </recommendedName>
</protein>
<dbReference type="VEuPathDB" id="TriTrypDB:TcBrA4_0025360"/>
<keyword evidence="2" id="KW-0479">Metal-binding</keyword>
<dbReference type="EMBL" id="PRFA01000040">
    <property type="protein sequence ID" value="PWU92010.1"/>
    <property type="molecule type" value="Genomic_DNA"/>
</dbReference>
<dbReference type="Proteomes" id="UP000246121">
    <property type="component" value="Unassembled WGS sequence"/>
</dbReference>
<dbReference type="InterPro" id="IPR054716">
    <property type="entry name" value="Sol_Rieske_ferrdox_dom"/>
</dbReference>
<dbReference type="VEuPathDB" id="TriTrypDB:TcCLB.510719.270"/>
<evidence type="ECO:0000256" key="2">
    <source>
        <dbReference type="ARBA" id="ARBA00022723"/>
    </source>
</evidence>
<keyword evidence="1" id="KW-0001">2Fe-2S</keyword>
<gene>
    <name evidence="6" type="ORF">C4B63_40g47</name>
</gene>
<proteinExistence type="predicted"/>
<evidence type="ECO:0000256" key="3">
    <source>
        <dbReference type="ARBA" id="ARBA00023004"/>
    </source>
</evidence>
<keyword evidence="3" id="KW-0408">Iron</keyword>
<dbReference type="VEuPathDB" id="TriTrypDB:C4B63_40g47"/>
<reference evidence="6 7" key="1">
    <citation type="journal article" date="2018" name="Microb. Genom.">
        <title>Expanding an expanded genome: long-read sequencing of Trypanosoma cruzi.</title>
        <authorList>
            <person name="Berna L."/>
            <person name="Rodriguez M."/>
            <person name="Chiribao M.L."/>
            <person name="Parodi-Talice A."/>
            <person name="Pita S."/>
            <person name="Rijo G."/>
            <person name="Alvarez-Valin F."/>
            <person name="Robello C."/>
        </authorList>
    </citation>
    <scope>NUCLEOTIDE SEQUENCE [LARGE SCALE GENOMIC DNA]</scope>
    <source>
        <strain evidence="6 7">Dm28c</strain>
    </source>
</reference>
<evidence type="ECO:0000256" key="1">
    <source>
        <dbReference type="ARBA" id="ARBA00022714"/>
    </source>
</evidence>
<dbReference type="VEuPathDB" id="TriTrypDB:TcCL_NonESM01750"/>
<dbReference type="SUPFAM" id="SSF50022">
    <property type="entry name" value="ISP domain"/>
    <property type="match status" value="1"/>
</dbReference>